<dbReference type="GO" id="GO:0008173">
    <property type="term" value="F:RNA methyltransferase activity"/>
    <property type="evidence" value="ECO:0007669"/>
    <property type="project" value="InterPro"/>
</dbReference>
<dbReference type="InterPro" id="IPR051259">
    <property type="entry name" value="rRNA_Methyltransferase"/>
</dbReference>
<name>A0A7W8M3E9_9FIRM</name>
<keyword evidence="2 6" id="KW-0489">Methyltransferase</keyword>
<sequence>MITSLTNSQIKHVAALQNKHRYREEQGQFVAEGIKMVSETPEELLERIYISETFVPDRRLTSWLEGKKTETVSEKVFRGLSMTQTPQGILALVRMPRRDVKSLLKKSAFLILESIQDPGNLGTMVRTAEGAGVDAIFMSKTCVDIYNPKVVRSTMGSLYRVPFVYVDDLHGLLEEMKKNKITLFAAHLKGEKYYYEADLSGKCAFLIGNEANGLTWETASMADTYIKIPMSGQVESLNAAMAAGILMYDMRRQKEAAAKKIVL</sequence>
<dbReference type="InterPro" id="IPR029028">
    <property type="entry name" value="Alpha/beta_knot_MTases"/>
</dbReference>
<dbReference type="Gene3D" id="3.30.1330.30">
    <property type="match status" value="1"/>
</dbReference>
<feature type="domain" description="MRM3-like substrate binding" evidence="5">
    <location>
        <begin position="7"/>
        <end position="91"/>
    </location>
</feature>
<dbReference type="RefSeq" id="WP_183770220.1">
    <property type="nucleotide sequence ID" value="NZ_JACHFW010000001.1"/>
</dbReference>
<comment type="caution">
    <text evidence="6">The sequence shown here is derived from an EMBL/GenBank/DDBJ whole genome shotgun (WGS) entry which is preliminary data.</text>
</comment>
<dbReference type="GO" id="GO:0006396">
    <property type="term" value="P:RNA processing"/>
    <property type="evidence" value="ECO:0007669"/>
    <property type="project" value="InterPro"/>
</dbReference>
<dbReference type="Gene3D" id="3.40.1280.10">
    <property type="match status" value="1"/>
</dbReference>
<proteinExistence type="inferred from homology"/>
<dbReference type="InterPro" id="IPR053888">
    <property type="entry name" value="MRM3-like_sub_bind"/>
</dbReference>
<feature type="domain" description="tRNA/rRNA methyltransferase SpoU type" evidence="4">
    <location>
        <begin position="109"/>
        <end position="248"/>
    </location>
</feature>
<dbReference type="SUPFAM" id="SSF55315">
    <property type="entry name" value="L30e-like"/>
    <property type="match status" value="1"/>
</dbReference>
<comment type="similarity">
    <text evidence="1">Belongs to the class IV-like SAM-binding methyltransferase superfamily. RNA methyltransferase TrmH family.</text>
</comment>
<accession>A0A7W8M3E9</accession>
<evidence type="ECO:0000256" key="3">
    <source>
        <dbReference type="ARBA" id="ARBA00022679"/>
    </source>
</evidence>
<keyword evidence="3 6" id="KW-0808">Transferase</keyword>
<dbReference type="AlphaFoldDB" id="A0A7W8M3E9"/>
<gene>
    <name evidence="6" type="ORF">HNP82_000082</name>
</gene>
<evidence type="ECO:0000256" key="1">
    <source>
        <dbReference type="ARBA" id="ARBA00007228"/>
    </source>
</evidence>
<organism evidence="6 7">
    <name type="scientific">Catenibacillus scindens</name>
    <dbReference type="NCBI Taxonomy" id="673271"/>
    <lineage>
        <taxon>Bacteria</taxon>
        <taxon>Bacillati</taxon>
        <taxon>Bacillota</taxon>
        <taxon>Clostridia</taxon>
        <taxon>Lachnospirales</taxon>
        <taxon>Lachnospiraceae</taxon>
        <taxon>Catenibacillus</taxon>
    </lineage>
</organism>
<dbReference type="PANTHER" id="PTHR43191">
    <property type="entry name" value="RRNA METHYLTRANSFERASE 3"/>
    <property type="match status" value="1"/>
</dbReference>
<keyword evidence="7" id="KW-1185">Reference proteome</keyword>
<dbReference type="EMBL" id="JACHFW010000001">
    <property type="protein sequence ID" value="MBB5262988.1"/>
    <property type="molecule type" value="Genomic_DNA"/>
</dbReference>
<evidence type="ECO:0000313" key="6">
    <source>
        <dbReference type="EMBL" id="MBB5262988.1"/>
    </source>
</evidence>
<dbReference type="InterPro" id="IPR029026">
    <property type="entry name" value="tRNA_m1G_MTases_N"/>
</dbReference>
<dbReference type="SUPFAM" id="SSF75217">
    <property type="entry name" value="alpha/beta knot"/>
    <property type="match status" value="1"/>
</dbReference>
<evidence type="ECO:0000259" key="5">
    <source>
        <dbReference type="Pfam" id="PF22435"/>
    </source>
</evidence>
<dbReference type="InterPro" id="IPR001537">
    <property type="entry name" value="SpoU_MeTrfase"/>
</dbReference>
<evidence type="ECO:0000259" key="4">
    <source>
        <dbReference type="Pfam" id="PF00588"/>
    </source>
</evidence>
<dbReference type="Proteomes" id="UP000543642">
    <property type="component" value="Unassembled WGS sequence"/>
</dbReference>
<dbReference type="PANTHER" id="PTHR43191:SF2">
    <property type="entry name" value="RRNA METHYLTRANSFERASE 3, MITOCHONDRIAL"/>
    <property type="match status" value="1"/>
</dbReference>
<evidence type="ECO:0000313" key="7">
    <source>
        <dbReference type="Proteomes" id="UP000543642"/>
    </source>
</evidence>
<dbReference type="Pfam" id="PF22435">
    <property type="entry name" value="MRM3-like_sub_bind"/>
    <property type="match status" value="1"/>
</dbReference>
<dbReference type="InterPro" id="IPR029064">
    <property type="entry name" value="Ribosomal_eL30-like_sf"/>
</dbReference>
<evidence type="ECO:0000256" key="2">
    <source>
        <dbReference type="ARBA" id="ARBA00022603"/>
    </source>
</evidence>
<dbReference type="Pfam" id="PF00588">
    <property type="entry name" value="SpoU_methylase"/>
    <property type="match status" value="1"/>
</dbReference>
<protein>
    <submittedName>
        <fullName evidence="6">TrmH family RNA methyltransferase</fullName>
    </submittedName>
</protein>
<dbReference type="GO" id="GO:0032259">
    <property type="term" value="P:methylation"/>
    <property type="evidence" value="ECO:0007669"/>
    <property type="project" value="UniProtKB-KW"/>
</dbReference>
<dbReference type="CDD" id="cd18095">
    <property type="entry name" value="SpoU-like_rRNA-MTase"/>
    <property type="match status" value="1"/>
</dbReference>
<dbReference type="GO" id="GO:0003723">
    <property type="term" value="F:RNA binding"/>
    <property type="evidence" value="ECO:0007669"/>
    <property type="project" value="InterPro"/>
</dbReference>
<reference evidence="6 7" key="1">
    <citation type="submission" date="2020-08" db="EMBL/GenBank/DDBJ databases">
        <title>Genomic Encyclopedia of Type Strains, Phase IV (KMG-IV): sequencing the most valuable type-strain genomes for metagenomic binning, comparative biology and taxonomic classification.</title>
        <authorList>
            <person name="Goeker M."/>
        </authorList>
    </citation>
    <scope>NUCLEOTIDE SEQUENCE [LARGE SCALE GENOMIC DNA]</scope>
    <source>
        <strain evidence="6 7">DSM 106146</strain>
    </source>
</reference>